<evidence type="ECO:0000313" key="2">
    <source>
        <dbReference type="EMBL" id="KAG2557409.1"/>
    </source>
</evidence>
<protein>
    <submittedName>
        <fullName evidence="2">Uncharacterized protein</fullName>
    </submittedName>
</protein>
<accession>A0A8T0P9S6</accession>
<dbReference type="AlphaFoldDB" id="A0A8T0P9S6"/>
<gene>
    <name evidence="2" type="ORF">PVAP13_8NG233502</name>
</gene>
<dbReference type="Proteomes" id="UP000823388">
    <property type="component" value="Chromosome 8N"/>
</dbReference>
<keyword evidence="3" id="KW-1185">Reference proteome</keyword>
<evidence type="ECO:0000313" key="3">
    <source>
        <dbReference type="Proteomes" id="UP000823388"/>
    </source>
</evidence>
<feature type="region of interest" description="Disordered" evidence="1">
    <location>
        <begin position="39"/>
        <end position="160"/>
    </location>
</feature>
<proteinExistence type="predicted"/>
<organism evidence="2 3">
    <name type="scientific">Panicum virgatum</name>
    <name type="common">Blackwell switchgrass</name>
    <dbReference type="NCBI Taxonomy" id="38727"/>
    <lineage>
        <taxon>Eukaryota</taxon>
        <taxon>Viridiplantae</taxon>
        <taxon>Streptophyta</taxon>
        <taxon>Embryophyta</taxon>
        <taxon>Tracheophyta</taxon>
        <taxon>Spermatophyta</taxon>
        <taxon>Magnoliopsida</taxon>
        <taxon>Liliopsida</taxon>
        <taxon>Poales</taxon>
        <taxon>Poaceae</taxon>
        <taxon>PACMAD clade</taxon>
        <taxon>Panicoideae</taxon>
        <taxon>Panicodae</taxon>
        <taxon>Paniceae</taxon>
        <taxon>Panicinae</taxon>
        <taxon>Panicum</taxon>
        <taxon>Panicum sect. Hiantes</taxon>
    </lineage>
</organism>
<comment type="caution">
    <text evidence="2">The sequence shown here is derived from an EMBL/GenBank/DDBJ whole genome shotgun (WGS) entry which is preliminary data.</text>
</comment>
<feature type="compositionally biased region" description="Basic residues" evidence="1">
    <location>
        <begin position="65"/>
        <end position="75"/>
    </location>
</feature>
<feature type="compositionally biased region" description="Pro residues" evidence="1">
    <location>
        <begin position="103"/>
        <end position="115"/>
    </location>
</feature>
<name>A0A8T0P9S6_PANVG</name>
<reference evidence="2" key="1">
    <citation type="submission" date="2020-05" db="EMBL/GenBank/DDBJ databases">
        <title>WGS assembly of Panicum virgatum.</title>
        <authorList>
            <person name="Lovell J.T."/>
            <person name="Jenkins J."/>
            <person name="Shu S."/>
            <person name="Juenger T.E."/>
            <person name="Schmutz J."/>
        </authorList>
    </citation>
    <scope>NUCLEOTIDE SEQUENCE</scope>
    <source>
        <strain evidence="2">AP13</strain>
    </source>
</reference>
<evidence type="ECO:0000256" key="1">
    <source>
        <dbReference type="SAM" id="MobiDB-lite"/>
    </source>
</evidence>
<feature type="compositionally biased region" description="Low complexity" evidence="1">
    <location>
        <begin position="123"/>
        <end position="140"/>
    </location>
</feature>
<dbReference type="EMBL" id="CM029052">
    <property type="protein sequence ID" value="KAG2557409.1"/>
    <property type="molecule type" value="Genomic_DNA"/>
</dbReference>
<sequence length="160" mass="17467">MLFIEGSRYVGLILFEEGLDLFSPLLELSLQSIPDHFSGRASPRATRHVFAPARARPDLSARPKILTRAHPRRSPTPHGPKSSDLLCASVVSLERRGCRRPPRCPATVPPRPRTVPQPRHPRAASSRSSAAHAPRGPAAACRLVEAQPARRAARPPRAIP</sequence>